<evidence type="ECO:0000313" key="2">
    <source>
        <dbReference type="EMBL" id="KAF8822675.1"/>
    </source>
</evidence>
<dbReference type="Proteomes" id="UP000823046">
    <property type="component" value="Unassembled WGS sequence"/>
</dbReference>
<name>A0ABQ7JFM7_9APIC</name>
<proteinExistence type="predicted"/>
<sequence>MSSAWQLAVAATRRLRTLPPNGKLLIGSLVFNVGLMVGIATLEYRRKKRLSLSFEQALLKSEQAQQASNACGKINNIGPMSCFTEAKLFRVHCSNLPPDYGEDYDMCRNLEKELDKCRDSLYPYIPTQTTPAMQPITGVVNLPIWLESNEVSK</sequence>
<gene>
    <name evidence="2" type="ORF">IE077_003144</name>
</gene>
<keyword evidence="1" id="KW-0812">Transmembrane</keyword>
<dbReference type="EMBL" id="JADAQX010000032">
    <property type="protein sequence ID" value="KAF8822675.1"/>
    <property type="molecule type" value="Genomic_DNA"/>
</dbReference>
<keyword evidence="1" id="KW-1133">Transmembrane helix</keyword>
<protein>
    <submittedName>
        <fullName evidence="2">Uncharacterized protein</fullName>
    </submittedName>
</protein>
<keyword evidence="1" id="KW-0472">Membrane</keyword>
<organism evidence="2 3">
    <name type="scientific">Cardiosporidium cionae</name>
    <dbReference type="NCBI Taxonomy" id="476202"/>
    <lineage>
        <taxon>Eukaryota</taxon>
        <taxon>Sar</taxon>
        <taxon>Alveolata</taxon>
        <taxon>Apicomplexa</taxon>
        <taxon>Aconoidasida</taxon>
        <taxon>Nephromycida</taxon>
        <taxon>Cardiosporidium</taxon>
    </lineage>
</organism>
<keyword evidence="3" id="KW-1185">Reference proteome</keyword>
<evidence type="ECO:0000313" key="3">
    <source>
        <dbReference type="Proteomes" id="UP000823046"/>
    </source>
</evidence>
<accession>A0ABQ7JFM7</accession>
<comment type="caution">
    <text evidence="2">The sequence shown here is derived from an EMBL/GenBank/DDBJ whole genome shotgun (WGS) entry which is preliminary data.</text>
</comment>
<reference evidence="2 3" key="1">
    <citation type="journal article" date="2020" name="bioRxiv">
        <title>Metabolic contributions of an alphaproteobacterial endosymbiont in the apicomplexan Cardiosporidium cionae.</title>
        <authorList>
            <person name="Hunter E.S."/>
            <person name="Paight C.J."/>
            <person name="Lane C.E."/>
        </authorList>
    </citation>
    <scope>NUCLEOTIDE SEQUENCE [LARGE SCALE GENOMIC DNA]</scope>
    <source>
        <strain evidence="2">ESH_2018</strain>
    </source>
</reference>
<feature type="transmembrane region" description="Helical" evidence="1">
    <location>
        <begin position="24"/>
        <end position="42"/>
    </location>
</feature>
<evidence type="ECO:0000256" key="1">
    <source>
        <dbReference type="SAM" id="Phobius"/>
    </source>
</evidence>